<evidence type="ECO:0000313" key="11">
    <source>
        <dbReference type="Proteomes" id="UP001575622"/>
    </source>
</evidence>
<dbReference type="NCBIfam" id="TIGR02887">
    <property type="entry name" value="spore_ger_x_C"/>
    <property type="match status" value="1"/>
</dbReference>
<dbReference type="Pfam" id="PF05504">
    <property type="entry name" value="Spore_GerAC"/>
    <property type="match status" value="1"/>
</dbReference>
<gene>
    <name evidence="10" type="ORF">ACEU3E_21390</name>
</gene>
<name>A0ABV4V3S6_9BACL</name>
<accession>A0ABV4V3S6</accession>
<proteinExistence type="inferred from homology"/>
<dbReference type="InterPro" id="IPR008844">
    <property type="entry name" value="Spore_GerAC-like"/>
</dbReference>
<evidence type="ECO:0000259" key="8">
    <source>
        <dbReference type="Pfam" id="PF05504"/>
    </source>
</evidence>
<comment type="subcellular location">
    <subcellularLocation>
        <location evidence="1">Membrane</location>
        <topology evidence="1">Lipid-anchor</topology>
    </subcellularLocation>
</comment>
<feature type="domain" description="Spore germination protein N-terminal" evidence="9">
    <location>
        <begin position="14"/>
        <end position="182"/>
    </location>
</feature>
<keyword evidence="6" id="KW-0564">Palmitate</keyword>
<comment type="similarity">
    <text evidence="2">Belongs to the GerABKC lipoprotein family.</text>
</comment>
<dbReference type="Proteomes" id="UP001575622">
    <property type="component" value="Unassembled WGS sequence"/>
</dbReference>
<evidence type="ECO:0000256" key="7">
    <source>
        <dbReference type="ARBA" id="ARBA00023288"/>
    </source>
</evidence>
<dbReference type="PANTHER" id="PTHR35789">
    <property type="entry name" value="SPORE GERMINATION PROTEIN B3"/>
    <property type="match status" value="1"/>
</dbReference>
<evidence type="ECO:0000256" key="2">
    <source>
        <dbReference type="ARBA" id="ARBA00007886"/>
    </source>
</evidence>
<keyword evidence="5" id="KW-0472">Membrane</keyword>
<keyword evidence="7" id="KW-0449">Lipoprotein</keyword>
<comment type="caution">
    <text evidence="10">The sequence shown here is derived from an EMBL/GenBank/DDBJ whole genome shotgun (WGS) entry which is preliminary data.</text>
</comment>
<protein>
    <submittedName>
        <fullName evidence="10">Ger(X)C family spore germination protein</fullName>
    </submittedName>
</protein>
<keyword evidence="4" id="KW-0732">Signal</keyword>
<dbReference type="InterPro" id="IPR038501">
    <property type="entry name" value="Spore_GerAC_C_sf"/>
</dbReference>
<dbReference type="InterPro" id="IPR057336">
    <property type="entry name" value="GerAC_N"/>
</dbReference>
<keyword evidence="11" id="KW-1185">Reference proteome</keyword>
<sequence length="383" mass="43510">MLIVLALVCAGCNDRTEINDIALVMASSIDVRGDRYVGTIQVAVPSRQLGNVSQDRETYFIETGIGKNVQEIMEQIQGKLSRRLFISHRRVLFIGEKLARKGIKDIIDHYSRNPKTRFRTFVLVIKEQEGKDALKINYPLEFIPTEAVREMENLIGHTSVTMRDLLNSASGEGIEPVMGAIELIPSPQIASAKSKSKYTFNLNQTAVFKDMKLVGYLNDYDSKLMLWVTGKMKRGIFTLQLPKHKGNVGVIVHRTSRVIVPKVEGNKVKFDIHLKGEGKLVENNTELDFTNPKYFYLVEDTLTRVVRKDTEKMIAEVQKKYSADIFGFGDQFYKKNNKKWQKLKTKWDKIFAEAVVSVDVDFALTQSGMSGPPVQLREQEIVK</sequence>
<keyword evidence="3" id="KW-0309">Germination</keyword>
<dbReference type="InterPro" id="IPR046953">
    <property type="entry name" value="Spore_GerAC-like_C"/>
</dbReference>
<organism evidence="10 11">
    <name type="scientific">Paenibacillus oleatilyticus</name>
    <dbReference type="NCBI Taxonomy" id="2594886"/>
    <lineage>
        <taxon>Bacteria</taxon>
        <taxon>Bacillati</taxon>
        <taxon>Bacillota</taxon>
        <taxon>Bacilli</taxon>
        <taxon>Bacillales</taxon>
        <taxon>Paenibacillaceae</taxon>
        <taxon>Paenibacillus</taxon>
    </lineage>
</organism>
<evidence type="ECO:0000313" key="10">
    <source>
        <dbReference type="EMBL" id="MFB0844744.1"/>
    </source>
</evidence>
<reference evidence="10 11" key="1">
    <citation type="submission" date="2024-09" db="EMBL/GenBank/DDBJ databases">
        <authorList>
            <person name="Makale K.P.P."/>
            <person name="Makhzoum A."/>
            <person name="Rantong G."/>
            <person name="Rahube T.O."/>
        </authorList>
    </citation>
    <scope>NUCLEOTIDE SEQUENCE [LARGE SCALE GENOMIC DNA]</scope>
    <source>
        <strain evidence="10 11">KM_D13</strain>
    </source>
</reference>
<feature type="domain" description="Spore germination GerAC-like C-terminal" evidence="8">
    <location>
        <begin position="204"/>
        <end position="368"/>
    </location>
</feature>
<evidence type="ECO:0000256" key="4">
    <source>
        <dbReference type="ARBA" id="ARBA00022729"/>
    </source>
</evidence>
<evidence type="ECO:0000256" key="6">
    <source>
        <dbReference type="ARBA" id="ARBA00023139"/>
    </source>
</evidence>
<dbReference type="Pfam" id="PF25198">
    <property type="entry name" value="Spore_GerAC_N"/>
    <property type="match status" value="1"/>
</dbReference>
<dbReference type="PANTHER" id="PTHR35789:SF1">
    <property type="entry name" value="SPORE GERMINATION PROTEIN B3"/>
    <property type="match status" value="1"/>
</dbReference>
<dbReference type="RefSeq" id="WP_373954949.1">
    <property type="nucleotide sequence ID" value="NZ_JBHDLN010000011.1"/>
</dbReference>
<dbReference type="EMBL" id="JBHDLN010000011">
    <property type="protein sequence ID" value="MFB0844744.1"/>
    <property type="molecule type" value="Genomic_DNA"/>
</dbReference>
<dbReference type="Gene3D" id="3.30.300.210">
    <property type="entry name" value="Nutrient germinant receptor protein C, domain 3"/>
    <property type="match status" value="1"/>
</dbReference>
<evidence type="ECO:0000256" key="1">
    <source>
        <dbReference type="ARBA" id="ARBA00004635"/>
    </source>
</evidence>
<evidence type="ECO:0000256" key="5">
    <source>
        <dbReference type="ARBA" id="ARBA00023136"/>
    </source>
</evidence>
<evidence type="ECO:0000259" key="9">
    <source>
        <dbReference type="Pfam" id="PF25198"/>
    </source>
</evidence>
<evidence type="ECO:0000256" key="3">
    <source>
        <dbReference type="ARBA" id="ARBA00022544"/>
    </source>
</evidence>